<keyword evidence="2" id="KW-1185">Reference proteome</keyword>
<accession>A0ACB9E2Y1</accession>
<name>A0ACB9E2Y1_CICIN</name>
<sequence>MRFSSQGINCRFITFKFTPQALIVCIATYEKYRIHDSPLGTNAIVVVLAYSRYDMEDAMVLNKFSVDRGFAHGHIYLKVIVKL</sequence>
<evidence type="ECO:0000313" key="2">
    <source>
        <dbReference type="Proteomes" id="UP001055811"/>
    </source>
</evidence>
<dbReference type="Proteomes" id="UP001055811">
    <property type="component" value="Linkage Group LG04"/>
</dbReference>
<proteinExistence type="predicted"/>
<dbReference type="EMBL" id="CM042012">
    <property type="protein sequence ID" value="KAI3753299.1"/>
    <property type="molecule type" value="Genomic_DNA"/>
</dbReference>
<reference evidence="1 2" key="2">
    <citation type="journal article" date="2022" name="Mol. Ecol. Resour.">
        <title>The genomes of chicory, endive, great burdock and yacon provide insights into Asteraceae paleo-polyploidization history and plant inulin production.</title>
        <authorList>
            <person name="Fan W."/>
            <person name="Wang S."/>
            <person name="Wang H."/>
            <person name="Wang A."/>
            <person name="Jiang F."/>
            <person name="Liu H."/>
            <person name="Zhao H."/>
            <person name="Xu D."/>
            <person name="Zhang Y."/>
        </authorList>
    </citation>
    <scope>NUCLEOTIDE SEQUENCE [LARGE SCALE GENOMIC DNA]</scope>
    <source>
        <strain evidence="2">cv. Punajuju</strain>
        <tissue evidence="1">Leaves</tissue>
    </source>
</reference>
<comment type="caution">
    <text evidence="1">The sequence shown here is derived from an EMBL/GenBank/DDBJ whole genome shotgun (WGS) entry which is preliminary data.</text>
</comment>
<reference evidence="2" key="1">
    <citation type="journal article" date="2022" name="Mol. Ecol. Resour.">
        <title>The genomes of chicory, endive, great burdock and yacon provide insights into Asteraceae palaeo-polyploidization history and plant inulin production.</title>
        <authorList>
            <person name="Fan W."/>
            <person name="Wang S."/>
            <person name="Wang H."/>
            <person name="Wang A."/>
            <person name="Jiang F."/>
            <person name="Liu H."/>
            <person name="Zhao H."/>
            <person name="Xu D."/>
            <person name="Zhang Y."/>
        </authorList>
    </citation>
    <scope>NUCLEOTIDE SEQUENCE [LARGE SCALE GENOMIC DNA]</scope>
    <source>
        <strain evidence="2">cv. Punajuju</strain>
    </source>
</reference>
<gene>
    <name evidence="1" type="ORF">L2E82_25349</name>
</gene>
<organism evidence="1 2">
    <name type="scientific">Cichorium intybus</name>
    <name type="common">Chicory</name>
    <dbReference type="NCBI Taxonomy" id="13427"/>
    <lineage>
        <taxon>Eukaryota</taxon>
        <taxon>Viridiplantae</taxon>
        <taxon>Streptophyta</taxon>
        <taxon>Embryophyta</taxon>
        <taxon>Tracheophyta</taxon>
        <taxon>Spermatophyta</taxon>
        <taxon>Magnoliopsida</taxon>
        <taxon>eudicotyledons</taxon>
        <taxon>Gunneridae</taxon>
        <taxon>Pentapetalae</taxon>
        <taxon>asterids</taxon>
        <taxon>campanulids</taxon>
        <taxon>Asterales</taxon>
        <taxon>Asteraceae</taxon>
        <taxon>Cichorioideae</taxon>
        <taxon>Cichorieae</taxon>
        <taxon>Cichoriinae</taxon>
        <taxon>Cichorium</taxon>
    </lineage>
</organism>
<evidence type="ECO:0000313" key="1">
    <source>
        <dbReference type="EMBL" id="KAI3753299.1"/>
    </source>
</evidence>
<protein>
    <submittedName>
        <fullName evidence="1">Uncharacterized protein</fullName>
    </submittedName>
</protein>